<evidence type="ECO:0000256" key="2">
    <source>
        <dbReference type="SAM" id="MobiDB-lite"/>
    </source>
</evidence>
<feature type="compositionally biased region" description="Basic and acidic residues" evidence="2">
    <location>
        <begin position="167"/>
        <end position="181"/>
    </location>
</feature>
<evidence type="ECO:0000313" key="4">
    <source>
        <dbReference type="EMBL" id="OLP75090.1"/>
    </source>
</evidence>
<dbReference type="SMART" id="SM00343">
    <property type="entry name" value="ZnF_C2HC"/>
    <property type="match status" value="1"/>
</dbReference>
<feature type="domain" description="CCHC-type" evidence="3">
    <location>
        <begin position="421"/>
        <end position="435"/>
    </location>
</feature>
<keyword evidence="5" id="KW-1185">Reference proteome</keyword>
<dbReference type="GO" id="GO:0003676">
    <property type="term" value="F:nucleic acid binding"/>
    <property type="evidence" value="ECO:0007669"/>
    <property type="project" value="InterPro"/>
</dbReference>
<keyword evidence="1" id="KW-0863">Zinc-finger</keyword>
<feature type="region of interest" description="Disordered" evidence="2">
    <location>
        <begin position="396"/>
        <end position="415"/>
    </location>
</feature>
<feature type="compositionally biased region" description="Polar residues" evidence="2">
    <location>
        <begin position="773"/>
        <end position="783"/>
    </location>
</feature>
<protein>
    <recommendedName>
        <fullName evidence="3">CCHC-type domain-containing protein</fullName>
    </recommendedName>
</protein>
<accession>A0A1Q9BWX4</accession>
<organism evidence="4 5">
    <name type="scientific">Symbiodinium microadriaticum</name>
    <name type="common">Dinoflagellate</name>
    <name type="synonym">Zooxanthella microadriatica</name>
    <dbReference type="NCBI Taxonomy" id="2951"/>
    <lineage>
        <taxon>Eukaryota</taxon>
        <taxon>Sar</taxon>
        <taxon>Alveolata</taxon>
        <taxon>Dinophyceae</taxon>
        <taxon>Suessiales</taxon>
        <taxon>Symbiodiniaceae</taxon>
        <taxon>Symbiodinium</taxon>
    </lineage>
</organism>
<dbReference type="SUPFAM" id="SSF57756">
    <property type="entry name" value="Retrovirus zinc finger-like domains"/>
    <property type="match status" value="1"/>
</dbReference>
<feature type="compositionally biased region" description="Gly residues" evidence="2">
    <location>
        <begin position="401"/>
        <end position="411"/>
    </location>
</feature>
<dbReference type="InterPro" id="IPR001878">
    <property type="entry name" value="Znf_CCHC"/>
</dbReference>
<name>A0A1Q9BWX4_SYMMI</name>
<sequence>MSSSTGGQGSRTKDGVPIWDGEAGTFNDFEEACLMYEQSIAKEKRYLCGPKILAELTGAARRLVAGKGATWISYSGGVNELLRHLRACLGKPQISELSEFLNKYFKHSRRRPQETINDYVTRKCEVYLRAQQALRRVAPHHTMARTGVPSRSTTGSGAPWWPGSRRSSVDSTEHSVSEARPEVQSAAPTAATTEGTEEDDQDREERYTWNQGGNYSGTGTWERYPSWHSWGYGGYDSWWGTNHNWWTSPSTEDAQDAQMPELLPDYVQGWYLLQDAGLTTQERNVVQTALQGDFSLQRVAQELRNQWSGSDLLKRESGHRQSGYFGDYQGDDPELEDEEDFNNQEVYDQLDVDGQAEWNAQEEEVQGALAAMHQAKRTLREARARQHDVKLSRQYYKTNPKGGGKGRGQGTGAKDDSAMTCLRCGKVGHRVANCPHPPTASAQATTTPEATSSFICFNNCEADPVVEAYALGVTTTTEAVSQGKAVVDGGATRTLASIDNQAKHGTTGIAMLDMTERPVFGFGDSSENQCASTAHLQIKAQDQTGKLKVHCLDHGNGPLLLSVETLRNLGHQLLDMTEDWYKGSMCTKQAVPSLETFVASELLLLAAVAMYRKTRAELVAELLKYHEHPAPGWTKVEIRQRLLELQGRDEEQSKKSLTATTLQEMTREMRKANKTKASLVAHCETELGMQLTGNETKPQLEMKAMNKIMSIAPAEAMDLVGFGKHVERRYHEILDEFWSYGEWVVQTARENPNTSDPRLRRLAGWLEPRMQAPASSAQRGTSSRMEERATWKPTPKTQAKAFLKPKMDPSESTTSSPEVVADQTKKMEEMAAMIHKLQDELESMKGERPRKQKGYASEDTMTDRSFVEVTAQPP</sequence>
<evidence type="ECO:0000313" key="5">
    <source>
        <dbReference type="Proteomes" id="UP000186817"/>
    </source>
</evidence>
<keyword evidence="1" id="KW-0862">Zinc</keyword>
<feature type="region of interest" description="Disordered" evidence="2">
    <location>
        <begin position="138"/>
        <end position="214"/>
    </location>
</feature>
<dbReference type="Proteomes" id="UP000186817">
    <property type="component" value="Unassembled WGS sequence"/>
</dbReference>
<evidence type="ECO:0000259" key="3">
    <source>
        <dbReference type="PROSITE" id="PS50158"/>
    </source>
</evidence>
<dbReference type="GO" id="GO:0008270">
    <property type="term" value="F:zinc ion binding"/>
    <property type="evidence" value="ECO:0007669"/>
    <property type="project" value="UniProtKB-KW"/>
</dbReference>
<dbReference type="PROSITE" id="PS50158">
    <property type="entry name" value="ZF_CCHC"/>
    <property type="match status" value="1"/>
</dbReference>
<proteinExistence type="predicted"/>
<evidence type="ECO:0000256" key="1">
    <source>
        <dbReference type="PROSITE-ProRule" id="PRU00047"/>
    </source>
</evidence>
<feature type="region of interest" description="Disordered" evidence="2">
    <location>
        <begin position="771"/>
        <end position="795"/>
    </location>
</feature>
<dbReference type="InterPro" id="IPR036875">
    <property type="entry name" value="Znf_CCHC_sf"/>
</dbReference>
<keyword evidence="1" id="KW-0479">Metal-binding</keyword>
<dbReference type="AlphaFoldDB" id="A0A1Q9BWX4"/>
<feature type="region of interest" description="Disordered" evidence="2">
    <location>
        <begin position="802"/>
        <end position="821"/>
    </location>
</feature>
<feature type="region of interest" description="Disordered" evidence="2">
    <location>
        <begin position="840"/>
        <end position="874"/>
    </location>
</feature>
<dbReference type="EMBL" id="LSRX01002811">
    <property type="protein sequence ID" value="OLP75090.1"/>
    <property type="molecule type" value="Genomic_DNA"/>
</dbReference>
<gene>
    <name evidence="4" type="ORF">AK812_SmicGene45176</name>
</gene>
<dbReference type="OrthoDB" id="440657at2759"/>
<feature type="compositionally biased region" description="Basic and acidic residues" evidence="2">
    <location>
        <begin position="840"/>
        <end position="849"/>
    </location>
</feature>
<comment type="caution">
    <text evidence="4">The sequence shown here is derived from an EMBL/GenBank/DDBJ whole genome shotgun (WGS) entry which is preliminary data.</text>
</comment>
<reference evidence="4 5" key="1">
    <citation type="submission" date="2016-02" db="EMBL/GenBank/DDBJ databases">
        <title>Genome analysis of coral dinoflagellate symbionts highlights evolutionary adaptations to a symbiotic lifestyle.</title>
        <authorList>
            <person name="Aranda M."/>
            <person name="Li Y."/>
            <person name="Liew Y.J."/>
            <person name="Baumgarten S."/>
            <person name="Simakov O."/>
            <person name="Wilson M."/>
            <person name="Piel J."/>
            <person name="Ashoor H."/>
            <person name="Bougouffa S."/>
            <person name="Bajic V.B."/>
            <person name="Ryu T."/>
            <person name="Ravasi T."/>
            <person name="Bayer T."/>
            <person name="Micklem G."/>
            <person name="Kim H."/>
            <person name="Bhak J."/>
            <person name="Lajeunesse T.C."/>
            <person name="Voolstra C.R."/>
        </authorList>
    </citation>
    <scope>NUCLEOTIDE SEQUENCE [LARGE SCALE GENOMIC DNA]</scope>
    <source>
        <strain evidence="4 5">CCMP2467</strain>
    </source>
</reference>